<evidence type="ECO:0000313" key="2">
    <source>
        <dbReference type="Proteomes" id="UP000604046"/>
    </source>
</evidence>
<sequence>MKSSNVFPTFHVAVASILGYLNYEYNMRKSYTLASELKFYKEVNVGQVKGQQLMDAGSVTFSKESGLDFGKAMGFRDGDTYCVAPITNGDANLLVYDFWAIGRERCVWRLSPDRHPEKFSRQEDLMSPDRL</sequence>
<name>A0A812TEG2_9DINO</name>
<accession>A0A812TEG2</accession>
<dbReference type="EMBL" id="CAJNDS010002569">
    <property type="protein sequence ID" value="CAE7529350.1"/>
    <property type="molecule type" value="Genomic_DNA"/>
</dbReference>
<evidence type="ECO:0000313" key="1">
    <source>
        <dbReference type="EMBL" id="CAE7529350.1"/>
    </source>
</evidence>
<reference evidence="1" key="1">
    <citation type="submission" date="2021-02" db="EMBL/GenBank/DDBJ databases">
        <authorList>
            <person name="Dougan E. K."/>
            <person name="Rhodes N."/>
            <person name="Thang M."/>
            <person name="Chan C."/>
        </authorList>
    </citation>
    <scope>NUCLEOTIDE SEQUENCE</scope>
</reference>
<keyword evidence="2" id="KW-1185">Reference proteome</keyword>
<proteinExistence type="predicted"/>
<protein>
    <submittedName>
        <fullName evidence="1">Uncharacterized protein</fullName>
    </submittedName>
</protein>
<comment type="caution">
    <text evidence="1">The sequence shown here is derived from an EMBL/GenBank/DDBJ whole genome shotgun (WGS) entry which is preliminary data.</text>
</comment>
<organism evidence="1 2">
    <name type="scientific">Symbiodinium natans</name>
    <dbReference type="NCBI Taxonomy" id="878477"/>
    <lineage>
        <taxon>Eukaryota</taxon>
        <taxon>Sar</taxon>
        <taxon>Alveolata</taxon>
        <taxon>Dinophyceae</taxon>
        <taxon>Suessiales</taxon>
        <taxon>Symbiodiniaceae</taxon>
        <taxon>Symbiodinium</taxon>
    </lineage>
</organism>
<gene>
    <name evidence="1" type="ORF">SNAT2548_LOCUS29643</name>
</gene>
<dbReference type="Proteomes" id="UP000604046">
    <property type="component" value="Unassembled WGS sequence"/>
</dbReference>
<dbReference type="AlphaFoldDB" id="A0A812TEG2"/>
<dbReference type="OrthoDB" id="10290563at2759"/>